<dbReference type="InterPro" id="IPR012337">
    <property type="entry name" value="RNaseH-like_sf"/>
</dbReference>
<dbReference type="PROSITE" id="PS50531">
    <property type="entry name" value="HTH_IS21"/>
    <property type="match status" value="1"/>
</dbReference>
<gene>
    <name evidence="7" type="ORF">EDD69_1332</name>
</gene>
<dbReference type="PANTHER" id="PTHR35004:SF6">
    <property type="entry name" value="TRANSPOSASE"/>
    <property type="match status" value="1"/>
</dbReference>
<dbReference type="GO" id="GO:0000150">
    <property type="term" value="F:DNA strand exchange activity"/>
    <property type="evidence" value="ECO:0007669"/>
    <property type="project" value="InterPro"/>
</dbReference>
<comment type="similarity">
    <text evidence="1">Belongs to the transposase IS21/IS408/IS1162 family.</text>
</comment>
<keyword evidence="4" id="KW-0233">DNA recombination</keyword>
<dbReference type="SUPFAM" id="SSF53098">
    <property type="entry name" value="Ribonuclease H-like"/>
    <property type="match status" value="1"/>
</dbReference>
<dbReference type="PANTHER" id="PTHR35004">
    <property type="entry name" value="TRANSPOSASE RV3428C-RELATED"/>
    <property type="match status" value="1"/>
</dbReference>
<accession>A0A4R1Q7A5</accession>
<keyword evidence="3" id="KW-0238">DNA-binding</keyword>
<protein>
    <submittedName>
        <fullName evidence="7">Transposase</fullName>
    </submittedName>
</protein>
<dbReference type="AlphaFoldDB" id="A0A4R1Q7A5"/>
<evidence type="ECO:0000259" key="5">
    <source>
        <dbReference type="PROSITE" id="PS50531"/>
    </source>
</evidence>
<organism evidence="7 8">
    <name type="scientific">Thermolongibacillus altinsuensis</name>
    <dbReference type="NCBI Taxonomy" id="575256"/>
    <lineage>
        <taxon>Bacteria</taxon>
        <taxon>Bacillati</taxon>
        <taxon>Bacillota</taxon>
        <taxon>Bacilli</taxon>
        <taxon>Bacillales</taxon>
        <taxon>Anoxybacillaceae</taxon>
        <taxon>Thermolongibacillus</taxon>
    </lineage>
</organism>
<dbReference type="SUPFAM" id="SSF46689">
    <property type="entry name" value="Homeodomain-like"/>
    <property type="match status" value="1"/>
</dbReference>
<evidence type="ECO:0000313" key="7">
    <source>
        <dbReference type="EMBL" id="TCL42689.1"/>
    </source>
</evidence>
<evidence type="ECO:0000313" key="8">
    <source>
        <dbReference type="Proteomes" id="UP000295658"/>
    </source>
</evidence>
<dbReference type="GO" id="GO:0015074">
    <property type="term" value="P:DNA integration"/>
    <property type="evidence" value="ECO:0007669"/>
    <property type="project" value="InterPro"/>
</dbReference>
<sequence>MDKWEVYMEIYQLLKQGFSKATIAKKLNISRTTLYNYLKRSPEEMTIWLASTKQRRKKLDPYREIILHWIQKHPDLSASQVQDWLEEQYPDLRVGESTVRSYVRNLREEWNIPKETSVRQYQAVPDPPMGHQAQVDFGKVKVKNQQGKDIVLYFIAFVLSHSRYKYMEWLNRPFTTRDVIQAHENAFQWFGGIPNELVYDQDNLIVVSENAGDLILTAEFEAYRRQRNLTLHVCRKADPESKGKIENVVGFIKHNFAKHRIFTTIDAWNEQGWNWLRRTGNGRVHNTTKKRPADVFELEKAHLRPISPSLDVTGVPKTNLTNSITRTVRKDNTILYKSNRYTVPCGTYTSFGKTVQIVIQEAEQELLIYDLETGEYLGKHPITHGKGKLIQNRNHLRDRAKGIDVYLERIAHEFENPDAAKEYLERIRKNYPRYIRDQLQLIQKQLAQFPLSLCSQALQKCMELQLYSASAFTDMVGYLQRQHRWNTSDKVVSVNRIQPLREGNLSVLEAQPAVRSIEEYIEILEGRTK</sequence>
<dbReference type="InterPro" id="IPR009057">
    <property type="entry name" value="Homeodomain-like_sf"/>
</dbReference>
<keyword evidence="2" id="KW-0815">Transposition</keyword>
<evidence type="ECO:0000256" key="4">
    <source>
        <dbReference type="ARBA" id="ARBA00023172"/>
    </source>
</evidence>
<proteinExistence type="inferred from homology"/>
<evidence type="ECO:0000256" key="2">
    <source>
        <dbReference type="ARBA" id="ARBA00022578"/>
    </source>
</evidence>
<dbReference type="InterPro" id="IPR036397">
    <property type="entry name" value="RNaseH_sf"/>
</dbReference>
<dbReference type="Pfam" id="PF02796">
    <property type="entry name" value="HTH_7"/>
    <property type="match status" value="1"/>
</dbReference>
<name>A0A4R1Q7A5_9BACL</name>
<keyword evidence="8" id="KW-1185">Reference proteome</keyword>
<dbReference type="InterPro" id="IPR001584">
    <property type="entry name" value="Integrase_cat-core"/>
</dbReference>
<dbReference type="GO" id="GO:0032196">
    <property type="term" value="P:transposition"/>
    <property type="evidence" value="ECO:0007669"/>
    <property type="project" value="UniProtKB-KW"/>
</dbReference>
<reference evidence="7 8" key="1">
    <citation type="submission" date="2019-03" db="EMBL/GenBank/DDBJ databases">
        <title>Genomic Encyclopedia of Type Strains, Phase IV (KMG-IV): sequencing the most valuable type-strain genomes for metagenomic binning, comparative biology and taxonomic classification.</title>
        <authorList>
            <person name="Goeker M."/>
        </authorList>
    </citation>
    <scope>NUCLEOTIDE SEQUENCE [LARGE SCALE GENOMIC DNA]</scope>
    <source>
        <strain evidence="7 8">DSM 24979</strain>
    </source>
</reference>
<dbReference type="InterPro" id="IPR017894">
    <property type="entry name" value="HTH_IS21_transposase_type"/>
</dbReference>
<evidence type="ECO:0000256" key="3">
    <source>
        <dbReference type="ARBA" id="ARBA00023125"/>
    </source>
</evidence>
<comment type="caution">
    <text evidence="7">The sequence shown here is derived from an EMBL/GenBank/DDBJ whole genome shotgun (WGS) entry which is preliminary data.</text>
</comment>
<dbReference type="Gene3D" id="3.30.420.10">
    <property type="entry name" value="Ribonuclease H-like superfamily/Ribonuclease H"/>
    <property type="match status" value="1"/>
</dbReference>
<dbReference type="Proteomes" id="UP000295658">
    <property type="component" value="Unassembled WGS sequence"/>
</dbReference>
<dbReference type="NCBIfam" id="NF033546">
    <property type="entry name" value="transpos_IS21"/>
    <property type="match status" value="1"/>
</dbReference>
<evidence type="ECO:0000256" key="1">
    <source>
        <dbReference type="ARBA" id="ARBA00009277"/>
    </source>
</evidence>
<dbReference type="EMBL" id="SLUL01000033">
    <property type="protein sequence ID" value="TCL42689.1"/>
    <property type="molecule type" value="Genomic_DNA"/>
</dbReference>
<dbReference type="GO" id="GO:0003677">
    <property type="term" value="F:DNA binding"/>
    <property type="evidence" value="ECO:0007669"/>
    <property type="project" value="UniProtKB-KW"/>
</dbReference>
<dbReference type="Gene3D" id="1.10.10.60">
    <property type="entry name" value="Homeodomain-like"/>
    <property type="match status" value="1"/>
</dbReference>
<feature type="domain" description="Integrase catalytic" evidence="6">
    <location>
        <begin position="124"/>
        <end position="300"/>
    </location>
</feature>
<dbReference type="InterPro" id="IPR006120">
    <property type="entry name" value="Resolvase_HTH_dom"/>
</dbReference>
<feature type="domain" description="HTH IS21-type" evidence="5">
    <location>
        <begin position="5"/>
        <end position="70"/>
    </location>
</feature>
<dbReference type="PROSITE" id="PS50994">
    <property type="entry name" value="INTEGRASE"/>
    <property type="match status" value="1"/>
</dbReference>
<evidence type="ECO:0000259" key="6">
    <source>
        <dbReference type="PROSITE" id="PS50994"/>
    </source>
</evidence>